<evidence type="ECO:0008006" key="4">
    <source>
        <dbReference type="Google" id="ProtNLM"/>
    </source>
</evidence>
<gene>
    <name evidence="2" type="ORF">TI39_contig597g00019</name>
</gene>
<accession>A0A0F4GIF4</accession>
<comment type="caution">
    <text evidence="2">The sequence shown here is derived from an EMBL/GenBank/DDBJ whole genome shotgun (WGS) entry which is preliminary data.</text>
</comment>
<evidence type="ECO:0000313" key="3">
    <source>
        <dbReference type="Proteomes" id="UP000033647"/>
    </source>
</evidence>
<protein>
    <recommendedName>
        <fullName evidence="4">Glycogen debranching enzyme like protein</fullName>
    </recommendedName>
</protein>
<dbReference type="EMBL" id="LAFY01000589">
    <property type="protein sequence ID" value="KJX96857.1"/>
    <property type="molecule type" value="Genomic_DNA"/>
</dbReference>
<feature type="region of interest" description="Disordered" evidence="1">
    <location>
        <begin position="1"/>
        <end position="22"/>
    </location>
</feature>
<reference evidence="2 3" key="1">
    <citation type="submission" date="2015-03" db="EMBL/GenBank/DDBJ databases">
        <title>RNA-seq based gene annotation and comparative genomics of four Zymoseptoria species reveal species-specific pathogenicity related genes and transposable element activity.</title>
        <authorList>
            <person name="Grandaubert J."/>
            <person name="Bhattacharyya A."/>
            <person name="Stukenbrock E.H."/>
        </authorList>
    </citation>
    <scope>NUCLEOTIDE SEQUENCE [LARGE SCALE GENOMIC DNA]</scope>
    <source>
        <strain evidence="2 3">Zb18110</strain>
    </source>
</reference>
<dbReference type="OrthoDB" id="3639589at2759"/>
<organism evidence="2 3">
    <name type="scientific">Zymoseptoria brevis</name>
    <dbReference type="NCBI Taxonomy" id="1047168"/>
    <lineage>
        <taxon>Eukaryota</taxon>
        <taxon>Fungi</taxon>
        <taxon>Dikarya</taxon>
        <taxon>Ascomycota</taxon>
        <taxon>Pezizomycotina</taxon>
        <taxon>Dothideomycetes</taxon>
        <taxon>Dothideomycetidae</taxon>
        <taxon>Mycosphaerellales</taxon>
        <taxon>Mycosphaerellaceae</taxon>
        <taxon>Zymoseptoria</taxon>
    </lineage>
</organism>
<sequence>MYSCDKGRLDYAPSNSTQPSGGDLELTCQELPTIQHLSDPPYENFFYSDCHSSNQVVVTSPLGTSNLTIIGPRLLVAWPAGNSGVVSFFRPRNGVNGSLAIELRNGSSERPLQGVYSTATEDSLSGLPFVGVSMLVNFNDSAILTVPILGSIRNIRDFTEGPSLLYPVIQDAMQFSEMGSGGVMISRVWLDNVTTTRMSLVPVEDGSSITVKNQTLEMDAGTYNFTATFDYPQLEQLDSSEVLNEESQGLITSQPDRTTSLSFLSYSQKLLAGAWRFLTYFGRDSMIATLLLQPVLSAGEGGAIEAVIGAVLERLNSTSGAVCHEETIGDYATFLNLKNNVTSTAPGCTYLMVDTDFFLAPLMENYFLKTDTGRTRKDAFFAIKATLDFENEGMTYGELALISAEAIMTNTAPFAQSGGQIKENLIHLKDGEIVGQWRDSTYGIGGGRIPYDVNTALVPAALRSIAALSAAGYFPSHPDWAEKAASHAQVWEDSTLQFFEVVVPESEAKSLVEDYTTAAGFGFPSHSDQITSDIVFHGLALEGNNGIPLVRVMNSDDCFRHFLTNTTNQSQLTAFVNQTANNIKAPYPVGLANPVGMLVANPAYGGEEVYTTNFSNNAYHGTVVWSWQLAMMAAGLERQLGRCTDDDAAADFCSDAVVRTNVLQAYNALWDNIAANGATINSEVWSWLYQDGGFVFEPLGALPPPAGVNPTESNVRQLWSLTWIAVTRDETLR</sequence>
<dbReference type="Proteomes" id="UP000033647">
    <property type="component" value="Unassembled WGS sequence"/>
</dbReference>
<proteinExistence type="predicted"/>
<evidence type="ECO:0000313" key="2">
    <source>
        <dbReference type="EMBL" id="KJX96857.1"/>
    </source>
</evidence>
<name>A0A0F4GIF4_9PEZI</name>
<evidence type="ECO:0000256" key="1">
    <source>
        <dbReference type="SAM" id="MobiDB-lite"/>
    </source>
</evidence>
<dbReference type="AlphaFoldDB" id="A0A0F4GIF4"/>
<keyword evidence="3" id="KW-1185">Reference proteome</keyword>